<dbReference type="EC" id="2.7.13.3" evidence="3"/>
<comment type="catalytic activity">
    <reaction evidence="1">
        <text>ATP + protein L-histidine = ADP + protein N-phospho-L-histidine.</text>
        <dbReference type="EC" id="2.7.13.3"/>
    </reaction>
</comment>
<dbReference type="SUPFAM" id="SSF47384">
    <property type="entry name" value="Homodimeric domain of signal transducing histidine kinase"/>
    <property type="match status" value="1"/>
</dbReference>
<sequence length="530" mass="57519">MKQFRFSLSFLILSSLSFLLILTWILLSLISFKTAEKDLLQQKNERARILLGSFVALMPPSLDKIGESAAGILAQRLAREDEFIGLTVIDRDRLTRYALGQQGAVDRRLLETLQTGAEFSWLPAGGEVLCRSAPVLVNGQVAGAVRLMLSLKGERRLMAQSRHLLLAYFALDFLLLLAVGSFLLSRFIVVPIRRLLGATERISSGDFSSHATVPGGREVANLAESFNRMVDTLRTKQEEVQRYVHSLEQANRQLHEAREEAIHSEKMASIGLLAAGTAHEIGTPLAAIMGYAGLLGDELAADAEKADYVRRIEQDAERIDRIVSDLLNYARPADGVVEECDVNTLVAATVEMLDRQGAFKGIKLALAIDPELPPLQADPHQLQQVLINLLINARDAMPGGGRLDIRTADGTFALQPALLPAGEVSPAVRGRRTGDFGGAFRHSFAGNGEAAPCVWVEIADTGSGIDAAHLGKIFDPFFTTKEPGKGTGLGLAISARIIDSFGGRITVDSVVGRGTRFIVLLPVRISKEEE</sequence>
<evidence type="ECO:0000256" key="1">
    <source>
        <dbReference type="ARBA" id="ARBA00000085"/>
    </source>
</evidence>
<dbReference type="InterPro" id="IPR004358">
    <property type="entry name" value="Sig_transdc_His_kin-like_C"/>
</dbReference>
<dbReference type="CDD" id="cd06225">
    <property type="entry name" value="HAMP"/>
    <property type="match status" value="1"/>
</dbReference>
<evidence type="ECO:0000313" key="12">
    <source>
        <dbReference type="Proteomes" id="UP001317705"/>
    </source>
</evidence>
<protein>
    <recommendedName>
        <fullName evidence="3">histidine kinase</fullName>
        <ecNumber evidence="3">2.7.13.3</ecNumber>
    </recommendedName>
</protein>
<keyword evidence="8" id="KW-0812">Transmembrane</keyword>
<dbReference type="EMBL" id="AP027151">
    <property type="protein sequence ID" value="BDV43692.1"/>
    <property type="molecule type" value="Genomic_DNA"/>
</dbReference>
<keyword evidence="5" id="KW-0808">Transferase</keyword>
<keyword evidence="7" id="KW-0175">Coiled coil</keyword>
<feature type="domain" description="Histidine kinase" evidence="9">
    <location>
        <begin position="276"/>
        <end position="525"/>
    </location>
</feature>
<gene>
    <name evidence="11" type="ORF">GURASL_26150</name>
</gene>
<dbReference type="SMART" id="SM00387">
    <property type="entry name" value="HATPase_c"/>
    <property type="match status" value="1"/>
</dbReference>
<evidence type="ECO:0000313" key="11">
    <source>
        <dbReference type="EMBL" id="BDV43692.1"/>
    </source>
</evidence>
<keyword evidence="12" id="KW-1185">Reference proteome</keyword>
<dbReference type="Pfam" id="PF00672">
    <property type="entry name" value="HAMP"/>
    <property type="match status" value="1"/>
</dbReference>
<reference evidence="11 12" key="1">
    <citation type="submission" date="2022-12" db="EMBL/GenBank/DDBJ databases">
        <title>Polyphasic characterization of Geotalea uranireducens NIT-SL11 newly isolated from a complex of sewage sludge and microbially reduced graphene oxide.</title>
        <authorList>
            <person name="Xie L."/>
            <person name="Yoshida N."/>
            <person name="Meng L."/>
        </authorList>
    </citation>
    <scope>NUCLEOTIDE SEQUENCE [LARGE SCALE GENOMIC DNA]</scope>
    <source>
        <strain evidence="11 12">NIT-SL11</strain>
    </source>
</reference>
<keyword evidence="6 11" id="KW-0418">Kinase</keyword>
<keyword evidence="8" id="KW-1133">Transmembrane helix</keyword>
<dbReference type="InterPro" id="IPR005467">
    <property type="entry name" value="His_kinase_dom"/>
</dbReference>
<dbReference type="InterPro" id="IPR003661">
    <property type="entry name" value="HisK_dim/P_dom"/>
</dbReference>
<dbReference type="InterPro" id="IPR036097">
    <property type="entry name" value="HisK_dim/P_sf"/>
</dbReference>
<name>A0ABN6VYM3_9BACT</name>
<organism evidence="11 12">
    <name type="scientific">Geotalea uraniireducens</name>
    <dbReference type="NCBI Taxonomy" id="351604"/>
    <lineage>
        <taxon>Bacteria</taxon>
        <taxon>Pseudomonadati</taxon>
        <taxon>Thermodesulfobacteriota</taxon>
        <taxon>Desulfuromonadia</taxon>
        <taxon>Geobacterales</taxon>
        <taxon>Geobacteraceae</taxon>
        <taxon>Geotalea</taxon>
    </lineage>
</organism>
<dbReference type="Proteomes" id="UP001317705">
    <property type="component" value="Chromosome"/>
</dbReference>
<dbReference type="InterPro" id="IPR003594">
    <property type="entry name" value="HATPase_dom"/>
</dbReference>
<dbReference type="PROSITE" id="PS50109">
    <property type="entry name" value="HIS_KIN"/>
    <property type="match status" value="1"/>
</dbReference>
<dbReference type="SUPFAM" id="SSF158472">
    <property type="entry name" value="HAMP domain-like"/>
    <property type="match status" value="1"/>
</dbReference>
<proteinExistence type="predicted"/>
<feature type="transmembrane region" description="Helical" evidence="8">
    <location>
        <begin position="6"/>
        <end position="27"/>
    </location>
</feature>
<accession>A0ABN6VYM3</accession>
<dbReference type="GO" id="GO:0016301">
    <property type="term" value="F:kinase activity"/>
    <property type="evidence" value="ECO:0007669"/>
    <property type="project" value="UniProtKB-KW"/>
</dbReference>
<dbReference type="Gene3D" id="6.10.340.10">
    <property type="match status" value="1"/>
</dbReference>
<dbReference type="PROSITE" id="PS50885">
    <property type="entry name" value="HAMP"/>
    <property type="match status" value="1"/>
</dbReference>
<dbReference type="CDD" id="cd00082">
    <property type="entry name" value="HisKA"/>
    <property type="match status" value="1"/>
</dbReference>
<feature type="domain" description="HAMP" evidence="10">
    <location>
        <begin position="186"/>
        <end position="238"/>
    </location>
</feature>
<evidence type="ECO:0000259" key="10">
    <source>
        <dbReference type="PROSITE" id="PS50885"/>
    </source>
</evidence>
<dbReference type="SMART" id="SM00388">
    <property type="entry name" value="HisKA"/>
    <property type="match status" value="1"/>
</dbReference>
<dbReference type="SUPFAM" id="SSF55874">
    <property type="entry name" value="ATPase domain of HSP90 chaperone/DNA topoisomerase II/histidine kinase"/>
    <property type="match status" value="1"/>
</dbReference>
<dbReference type="RefSeq" id="WP_281999818.1">
    <property type="nucleotide sequence ID" value="NZ_AP027151.1"/>
</dbReference>
<dbReference type="Pfam" id="PF00512">
    <property type="entry name" value="HisKA"/>
    <property type="match status" value="1"/>
</dbReference>
<dbReference type="InterPro" id="IPR036890">
    <property type="entry name" value="HATPase_C_sf"/>
</dbReference>
<evidence type="ECO:0000256" key="6">
    <source>
        <dbReference type="ARBA" id="ARBA00022777"/>
    </source>
</evidence>
<keyword evidence="4" id="KW-0597">Phosphoprotein</keyword>
<evidence type="ECO:0000256" key="8">
    <source>
        <dbReference type="SAM" id="Phobius"/>
    </source>
</evidence>
<evidence type="ECO:0000256" key="2">
    <source>
        <dbReference type="ARBA" id="ARBA00004370"/>
    </source>
</evidence>
<evidence type="ECO:0000256" key="4">
    <source>
        <dbReference type="ARBA" id="ARBA00022553"/>
    </source>
</evidence>
<comment type="subcellular location">
    <subcellularLocation>
        <location evidence="2">Membrane</location>
    </subcellularLocation>
</comment>
<evidence type="ECO:0000256" key="5">
    <source>
        <dbReference type="ARBA" id="ARBA00022679"/>
    </source>
</evidence>
<dbReference type="InterPro" id="IPR003660">
    <property type="entry name" value="HAMP_dom"/>
</dbReference>
<evidence type="ECO:0000256" key="3">
    <source>
        <dbReference type="ARBA" id="ARBA00012438"/>
    </source>
</evidence>
<keyword evidence="8" id="KW-0472">Membrane</keyword>
<dbReference type="PRINTS" id="PR00344">
    <property type="entry name" value="BCTRLSENSOR"/>
</dbReference>
<dbReference type="Gene3D" id="1.10.287.130">
    <property type="match status" value="1"/>
</dbReference>
<evidence type="ECO:0000256" key="7">
    <source>
        <dbReference type="SAM" id="Coils"/>
    </source>
</evidence>
<dbReference type="SMART" id="SM00304">
    <property type="entry name" value="HAMP"/>
    <property type="match status" value="1"/>
</dbReference>
<dbReference type="Gene3D" id="3.30.565.10">
    <property type="entry name" value="Histidine kinase-like ATPase, C-terminal domain"/>
    <property type="match status" value="1"/>
</dbReference>
<dbReference type="Pfam" id="PF02518">
    <property type="entry name" value="HATPase_c"/>
    <property type="match status" value="1"/>
</dbReference>
<feature type="transmembrane region" description="Helical" evidence="8">
    <location>
        <begin position="165"/>
        <end position="184"/>
    </location>
</feature>
<feature type="coiled-coil region" evidence="7">
    <location>
        <begin position="233"/>
        <end position="267"/>
    </location>
</feature>
<dbReference type="PANTHER" id="PTHR43065">
    <property type="entry name" value="SENSOR HISTIDINE KINASE"/>
    <property type="match status" value="1"/>
</dbReference>
<dbReference type="PANTHER" id="PTHR43065:SF42">
    <property type="entry name" value="TWO-COMPONENT SENSOR PPRA"/>
    <property type="match status" value="1"/>
</dbReference>
<evidence type="ECO:0000259" key="9">
    <source>
        <dbReference type="PROSITE" id="PS50109"/>
    </source>
</evidence>